<evidence type="ECO:0000313" key="7">
    <source>
        <dbReference type="EMBL" id="NEK93987.1"/>
    </source>
</evidence>
<name>A0A6P0H9L7_9ACTN</name>
<dbReference type="Proteomes" id="UP000471152">
    <property type="component" value="Unassembled WGS sequence"/>
</dbReference>
<sequence length="268" mass="27198">MTVEGPRPPHPSQARGEPRAEAERLAANLRDVRARIDAAARAAGRDPAAVALLAVSKTHPAEAVAVLAALGQLDFAENRVQELSGKAAALAQDPAVPALRWHLVGQLQRNKAAAVVRLGATVHSVDREQLAQALARAAGTQGRVVDVLVQVDLGGPEGELGERGGAPPEDVPRLADAVGAAPGLRLRGLMAVAPRGGDPAPAFGRLAALAARVRADHPGASELSAGMSGDLEAAVTAGATVVRVGTALFGARPLASDAEDPRGTTARS</sequence>
<dbReference type="PANTHER" id="PTHR10146">
    <property type="entry name" value="PROLINE SYNTHETASE CO-TRANSCRIBED BACTERIAL HOMOLOG PROTEIN"/>
    <property type="match status" value="1"/>
</dbReference>
<evidence type="ECO:0000313" key="9">
    <source>
        <dbReference type="Proteomes" id="UP000468828"/>
    </source>
</evidence>
<organism evidence="8 10">
    <name type="scientific">Modestobacter muralis</name>
    <dbReference type="NCBI Taxonomy" id="1608614"/>
    <lineage>
        <taxon>Bacteria</taxon>
        <taxon>Bacillati</taxon>
        <taxon>Actinomycetota</taxon>
        <taxon>Actinomycetes</taxon>
        <taxon>Geodermatophilales</taxon>
        <taxon>Geodermatophilaceae</taxon>
        <taxon>Modestobacter</taxon>
    </lineage>
</organism>
<dbReference type="HAMAP" id="MF_02087">
    <property type="entry name" value="PLP_homeostasis"/>
    <property type="match status" value="1"/>
</dbReference>
<dbReference type="InterPro" id="IPR029066">
    <property type="entry name" value="PLP-binding_barrel"/>
</dbReference>
<dbReference type="EMBL" id="JAAGWB010000014">
    <property type="protein sequence ID" value="NEN50754.1"/>
    <property type="molecule type" value="Genomic_DNA"/>
</dbReference>
<dbReference type="Pfam" id="PF01168">
    <property type="entry name" value="Ala_racemase_N"/>
    <property type="match status" value="1"/>
</dbReference>
<dbReference type="InterPro" id="IPR001608">
    <property type="entry name" value="Ala_racemase_N"/>
</dbReference>
<feature type="domain" description="Alanine racemase N-terminal" evidence="6">
    <location>
        <begin position="28"/>
        <end position="253"/>
    </location>
</feature>
<evidence type="ECO:0000256" key="1">
    <source>
        <dbReference type="ARBA" id="ARBA00022898"/>
    </source>
</evidence>
<feature type="region of interest" description="Disordered" evidence="5">
    <location>
        <begin position="1"/>
        <end position="22"/>
    </location>
</feature>
<dbReference type="Proteomes" id="UP000468828">
    <property type="component" value="Unassembled WGS sequence"/>
</dbReference>
<evidence type="ECO:0000256" key="4">
    <source>
        <dbReference type="RuleBase" id="RU004514"/>
    </source>
</evidence>
<evidence type="ECO:0000259" key="6">
    <source>
        <dbReference type="Pfam" id="PF01168"/>
    </source>
</evidence>
<dbReference type="Gene3D" id="3.20.20.10">
    <property type="entry name" value="Alanine racemase"/>
    <property type="match status" value="1"/>
</dbReference>
<comment type="cofactor">
    <cofactor evidence="3">
        <name>pyridoxal 5'-phosphate</name>
        <dbReference type="ChEBI" id="CHEBI:597326"/>
    </cofactor>
</comment>
<comment type="similarity">
    <text evidence="2 4">Belongs to the pyridoxal phosphate-binding protein YggS/PROSC family.</text>
</comment>
<protein>
    <recommendedName>
        <fullName evidence="2">Pyridoxal phosphate homeostasis protein</fullName>
        <shortName evidence="2">PLP homeostasis protein</shortName>
    </recommendedName>
</protein>
<comment type="caution">
    <text evidence="8">The sequence shown here is derived from an EMBL/GenBank/DDBJ whole genome shotgun (WGS) entry which is preliminary data.</text>
</comment>
<evidence type="ECO:0000256" key="2">
    <source>
        <dbReference type="HAMAP-Rule" id="MF_02087"/>
    </source>
</evidence>
<dbReference type="EMBL" id="JAAGWH010000014">
    <property type="protein sequence ID" value="NEK93987.1"/>
    <property type="molecule type" value="Genomic_DNA"/>
</dbReference>
<comment type="function">
    <text evidence="2">Pyridoxal 5'-phosphate (PLP)-binding protein, which is involved in PLP homeostasis.</text>
</comment>
<feature type="modified residue" description="N6-(pyridoxal phosphate)lysine" evidence="2 3">
    <location>
        <position position="57"/>
    </location>
</feature>
<evidence type="ECO:0000256" key="5">
    <source>
        <dbReference type="SAM" id="MobiDB-lite"/>
    </source>
</evidence>
<feature type="compositionally biased region" description="Pro residues" evidence="5">
    <location>
        <begin position="1"/>
        <end position="11"/>
    </location>
</feature>
<dbReference type="PANTHER" id="PTHR10146:SF14">
    <property type="entry name" value="PYRIDOXAL PHOSPHATE HOMEOSTASIS PROTEIN"/>
    <property type="match status" value="1"/>
</dbReference>
<dbReference type="GO" id="GO:0030170">
    <property type="term" value="F:pyridoxal phosphate binding"/>
    <property type="evidence" value="ECO:0007669"/>
    <property type="project" value="UniProtKB-UniRule"/>
</dbReference>
<dbReference type="AlphaFoldDB" id="A0A6P0H9L7"/>
<reference evidence="7 9" key="1">
    <citation type="submission" date="2020-01" db="EMBL/GenBank/DDBJ databases">
        <title>the WGS Modestobacter muralis CPCC 204518.</title>
        <authorList>
            <person name="Jiang Z."/>
        </authorList>
    </citation>
    <scope>NUCLEOTIDE SEQUENCE [LARGE SCALE GENOMIC DNA]</scope>
    <source>
        <strain evidence="7 9">DSM 100205</strain>
    </source>
</reference>
<dbReference type="InterPro" id="IPR011078">
    <property type="entry name" value="PyrdxlP_homeostasis"/>
</dbReference>
<evidence type="ECO:0000313" key="10">
    <source>
        <dbReference type="Proteomes" id="UP000471152"/>
    </source>
</evidence>
<keyword evidence="1 2" id="KW-0663">Pyridoxal phosphate</keyword>
<dbReference type="PIRSF" id="PIRSF004848">
    <property type="entry name" value="YBL036c_PLPDEIII"/>
    <property type="match status" value="1"/>
</dbReference>
<dbReference type="NCBIfam" id="TIGR00044">
    <property type="entry name" value="YggS family pyridoxal phosphate-dependent enzyme"/>
    <property type="match status" value="1"/>
</dbReference>
<evidence type="ECO:0000256" key="3">
    <source>
        <dbReference type="PIRSR" id="PIRSR004848-1"/>
    </source>
</evidence>
<gene>
    <name evidence="8" type="ORF">G3R41_07340</name>
    <name evidence="7" type="ORF">GCU67_07340</name>
</gene>
<proteinExistence type="inferred from homology"/>
<evidence type="ECO:0000313" key="8">
    <source>
        <dbReference type="EMBL" id="NEN50754.1"/>
    </source>
</evidence>
<keyword evidence="9" id="KW-1185">Reference proteome</keyword>
<dbReference type="SUPFAM" id="SSF51419">
    <property type="entry name" value="PLP-binding barrel"/>
    <property type="match status" value="1"/>
</dbReference>
<reference evidence="8 10" key="2">
    <citation type="submission" date="2020-02" db="EMBL/GenBank/DDBJ databases">
        <title>The WGS of Modestobacter muralis DSM 100205.</title>
        <authorList>
            <person name="Jiang Z."/>
        </authorList>
    </citation>
    <scope>NUCLEOTIDE SEQUENCE [LARGE SCALE GENOMIC DNA]</scope>
    <source>
        <strain evidence="8 10">DSM 100205</strain>
    </source>
</reference>
<accession>A0A6P0H9L7</accession>